<organism evidence="1 2">
    <name type="scientific">Mycobacterium rhizamassiliense</name>
    <dbReference type="NCBI Taxonomy" id="1841860"/>
    <lineage>
        <taxon>Bacteria</taxon>
        <taxon>Bacillati</taxon>
        <taxon>Actinomycetota</taxon>
        <taxon>Actinomycetes</taxon>
        <taxon>Mycobacteriales</taxon>
        <taxon>Mycobacteriaceae</taxon>
        <taxon>Mycobacterium</taxon>
    </lineage>
</organism>
<dbReference type="STRING" id="1841860.GCA_900157375_00902"/>
<keyword evidence="2" id="KW-1185">Reference proteome</keyword>
<protein>
    <submittedName>
        <fullName evidence="1">Mycobacterium rhizamassiliense ORFan</fullName>
    </submittedName>
</protein>
<reference evidence="1 2" key="1">
    <citation type="submission" date="2017-01" db="EMBL/GenBank/DDBJ databases">
        <authorList>
            <consortium name="Urmite Genomes"/>
        </authorList>
    </citation>
    <scope>NUCLEOTIDE SEQUENCE [LARGE SCALE GENOMIC DNA]</scope>
    <source>
        <strain evidence="1 2">AB57</strain>
    </source>
</reference>
<sequence length="72" mass="7591">MLVLTENSATPTISGVELAIAALYAIAHDTDAPPGVRFAAAVGLDGREPTAECHKAFADAYARALHLEEREL</sequence>
<dbReference type="Proteomes" id="UP000240988">
    <property type="component" value="Unassembled WGS sequence"/>
</dbReference>
<proteinExistence type="predicted"/>
<accession>A0A2U3NNJ4</accession>
<dbReference type="EMBL" id="FUFA01000002">
    <property type="protein sequence ID" value="SPM33097.1"/>
    <property type="molecule type" value="Genomic_DNA"/>
</dbReference>
<evidence type="ECO:0000313" key="2">
    <source>
        <dbReference type="Proteomes" id="UP000240988"/>
    </source>
</evidence>
<evidence type="ECO:0000313" key="1">
    <source>
        <dbReference type="EMBL" id="SPM33097.1"/>
    </source>
</evidence>
<dbReference type="AlphaFoldDB" id="A0A2U3NNJ4"/>
<name>A0A2U3NNJ4_9MYCO</name>
<gene>
    <name evidence="1" type="ORF">MRAB57_900</name>
</gene>